<dbReference type="AlphaFoldDB" id="A0A8J6XNJ2"/>
<accession>A0A8J6XNJ2</accession>
<dbReference type="RefSeq" id="WP_190825268.1">
    <property type="nucleotide sequence ID" value="NZ_CAWPPI010000011.1"/>
</dbReference>
<keyword evidence="1" id="KW-0812">Transmembrane</keyword>
<evidence type="ECO:0000256" key="1">
    <source>
        <dbReference type="SAM" id="Phobius"/>
    </source>
</evidence>
<keyword evidence="3" id="KW-1185">Reference proteome</keyword>
<feature type="transmembrane region" description="Helical" evidence="1">
    <location>
        <begin position="56"/>
        <end position="74"/>
    </location>
</feature>
<proteinExistence type="predicted"/>
<feature type="transmembrane region" description="Helical" evidence="1">
    <location>
        <begin position="33"/>
        <end position="50"/>
    </location>
</feature>
<dbReference type="Proteomes" id="UP000629098">
    <property type="component" value="Unassembled WGS sequence"/>
</dbReference>
<organism evidence="2 3">
    <name type="scientific">Iningainema tapete BLCC-T55</name>
    <dbReference type="NCBI Taxonomy" id="2748662"/>
    <lineage>
        <taxon>Bacteria</taxon>
        <taxon>Bacillati</taxon>
        <taxon>Cyanobacteriota</taxon>
        <taxon>Cyanophyceae</taxon>
        <taxon>Nostocales</taxon>
        <taxon>Scytonemataceae</taxon>
        <taxon>Iningainema tapete</taxon>
    </lineage>
</organism>
<evidence type="ECO:0000313" key="2">
    <source>
        <dbReference type="EMBL" id="MBD2770968.1"/>
    </source>
</evidence>
<keyword evidence="1" id="KW-1133">Transmembrane helix</keyword>
<dbReference type="EMBL" id="JACXAE010000011">
    <property type="protein sequence ID" value="MBD2770968.1"/>
    <property type="molecule type" value="Genomic_DNA"/>
</dbReference>
<keyword evidence="1" id="KW-0472">Membrane</keyword>
<protein>
    <submittedName>
        <fullName evidence="2">Uncharacterized protein</fullName>
    </submittedName>
</protein>
<evidence type="ECO:0000313" key="3">
    <source>
        <dbReference type="Proteomes" id="UP000629098"/>
    </source>
</evidence>
<comment type="caution">
    <text evidence="2">The sequence shown here is derived from an EMBL/GenBank/DDBJ whole genome shotgun (WGS) entry which is preliminary data.</text>
</comment>
<name>A0A8J6XNJ2_9CYAN</name>
<gene>
    <name evidence="2" type="ORF">ICL16_02220</name>
</gene>
<feature type="transmembrane region" description="Helical" evidence="1">
    <location>
        <begin position="86"/>
        <end position="103"/>
    </location>
</feature>
<reference evidence="2" key="1">
    <citation type="submission" date="2020-09" db="EMBL/GenBank/DDBJ databases">
        <title>Iningainema tapete sp. nov. (Scytonemataceae, Cyanobacteria) from greenhouses in central Florida (USA) produces two types of nodularin with biosynthetic potential for microcystin-LR and anabaenopeptins.</title>
        <authorList>
            <person name="Berthold D.E."/>
            <person name="Lefler F.W."/>
            <person name="Huang I.-S."/>
            <person name="Abdulla H."/>
            <person name="Zimba P.V."/>
            <person name="Laughinghouse H.D. IV."/>
        </authorList>
    </citation>
    <scope>NUCLEOTIDE SEQUENCE</scope>
    <source>
        <strain evidence="2">BLCCT55</strain>
    </source>
</reference>
<sequence>MFLPQLPQQETKKIEIEIKIAEKTRLVKNLRNWAIYTGCFSGGLFLAFLPRLNPGLWIFYGIALISIVGYLIAVKPVDATEESLSLRRLAGLAVIISVIGGHWDGMILFASKPILVANSVLPLWIAAISLVGIVIILLFISILLWRMADDKSQQNPFK</sequence>
<feature type="transmembrane region" description="Helical" evidence="1">
    <location>
        <begin position="123"/>
        <end position="145"/>
    </location>
</feature>